<feature type="domain" description="DUF1985" evidence="2">
    <location>
        <begin position="145"/>
        <end position="282"/>
    </location>
</feature>
<proteinExistence type="predicted"/>
<dbReference type="InterPro" id="IPR015410">
    <property type="entry name" value="DUF1985"/>
</dbReference>
<evidence type="ECO:0000256" key="1">
    <source>
        <dbReference type="SAM" id="MobiDB-lite"/>
    </source>
</evidence>
<comment type="caution">
    <text evidence="3">The sequence shown here is derived from an EMBL/GenBank/DDBJ whole genome shotgun (WGS) entry which is preliminary data.</text>
</comment>
<sequence>MASGSGSGGDGSRNVNRGKGHVENLLQHIGDVVIADDLTFQQFIEDRFGSNQPSTPNPEFDGLNPAYNTPNINENSMMAPKPVHDIKEADSFRPKITCFSSLKAVYHIIRKLTEKQRKMFENTCFGHFLGMHKLQFSIPIVHCLLLRVVESPNTDEMWFKVGDTMIRFSAQEFRIVTGLNCSPYLKVNVHNKKIEGIGLMEDLLNRDMSLYNDNLESIFMEASSDNDLFMVKLALLYFLETVLLGREKKSLIDREHILLVDDIEEFNKYPWGRDFFERTMKSLQEAVRVQKNRNYKAYDLTGFAYAFQVWAYEVIPTLGHRCACRIGLGLACIVNWSSVGSPSYKKVQGIFEEKNIEVCTVLQAVTEEQQDSCQNFITTGSDEVPQKSMDEDAHQGDPAETAEEYYSATAAAFPFPLAEASKDELLTPPHCCEVEGQTEEFPPAAIAESLREEAVMSTVAITVTEKRKSSDEAALVEEPGLGQKDRCHQRESLMSPSSLDQGRSLHEHIPSLRAKLEVCTVLQVVTEEQQDSCHNFIATPRSDDEVPPTSIQENEMFEATSPSMDGDAHQGDPADTAEEYYSAIAAAFPFPLAVPSKEEWSTPAHRCEVEGQIEESPTAMAESCREVAVTSTVAVEVKTKKKSPDEAALVEEPGLDQKFRCHGREAPMSLSSLNQGRSLHEHISSSSSTEMHTLAQQDSNQLSLLEHQPEIFVHIFHFQTPSVASWSSSHLSGDNSSFHADQQTEVAPPTFIEQHASSSAPDKVKSETFPVQGTGRSQISSSLQDEEAFFMELDSILDRSPKDLLDFSSCTILATSQEINQAKSLLQQCISTNFESLIHSFQRDQVNSSLEKLSKVGHFPSSMINTVRTFCVNFLINTDVYLKCKENRERQEGCQEQKRRNGPEGGIGKQP</sequence>
<feature type="compositionally biased region" description="Basic and acidic residues" evidence="1">
    <location>
        <begin position="892"/>
        <end position="902"/>
    </location>
</feature>
<feature type="region of interest" description="Disordered" evidence="1">
    <location>
        <begin position="673"/>
        <end position="695"/>
    </location>
</feature>
<organism evidence="3 4">
    <name type="scientific">Acer yangbiense</name>
    <dbReference type="NCBI Taxonomy" id="1000413"/>
    <lineage>
        <taxon>Eukaryota</taxon>
        <taxon>Viridiplantae</taxon>
        <taxon>Streptophyta</taxon>
        <taxon>Embryophyta</taxon>
        <taxon>Tracheophyta</taxon>
        <taxon>Spermatophyta</taxon>
        <taxon>Magnoliopsida</taxon>
        <taxon>eudicotyledons</taxon>
        <taxon>Gunneridae</taxon>
        <taxon>Pentapetalae</taxon>
        <taxon>rosids</taxon>
        <taxon>malvids</taxon>
        <taxon>Sapindales</taxon>
        <taxon>Sapindaceae</taxon>
        <taxon>Hippocastanoideae</taxon>
        <taxon>Acereae</taxon>
        <taxon>Acer</taxon>
    </lineage>
</organism>
<gene>
    <name evidence="3" type="ORF">EZV62_018801</name>
</gene>
<accession>A0A5C7HAJ8</accession>
<protein>
    <recommendedName>
        <fullName evidence="2">DUF1985 domain-containing protein</fullName>
    </recommendedName>
</protein>
<dbReference type="OrthoDB" id="1194650at2759"/>
<dbReference type="Proteomes" id="UP000323000">
    <property type="component" value="Chromosome 9"/>
</dbReference>
<reference evidence="4" key="1">
    <citation type="journal article" date="2019" name="Gigascience">
        <title>De novo genome assembly of the endangered Acer yangbiense, a plant species with extremely small populations endemic to Yunnan Province, China.</title>
        <authorList>
            <person name="Yang J."/>
            <person name="Wariss H.M."/>
            <person name="Tao L."/>
            <person name="Zhang R."/>
            <person name="Yun Q."/>
            <person name="Hollingsworth P."/>
            <person name="Dao Z."/>
            <person name="Luo G."/>
            <person name="Guo H."/>
            <person name="Ma Y."/>
            <person name="Sun W."/>
        </authorList>
    </citation>
    <scope>NUCLEOTIDE SEQUENCE [LARGE SCALE GENOMIC DNA]</scope>
    <source>
        <strain evidence="4">cv. Malutang</strain>
    </source>
</reference>
<evidence type="ECO:0000313" key="3">
    <source>
        <dbReference type="EMBL" id="TXG53545.1"/>
    </source>
</evidence>
<dbReference type="PANTHER" id="PTHR48449">
    <property type="entry name" value="DUF1985 DOMAIN-CONTAINING PROTEIN"/>
    <property type="match status" value="1"/>
</dbReference>
<dbReference type="Pfam" id="PF09331">
    <property type="entry name" value="DUF1985"/>
    <property type="match status" value="1"/>
</dbReference>
<feature type="region of interest" description="Disordered" evidence="1">
    <location>
        <begin position="892"/>
        <end position="911"/>
    </location>
</feature>
<feature type="region of interest" description="Disordered" evidence="1">
    <location>
        <begin position="754"/>
        <end position="780"/>
    </location>
</feature>
<dbReference type="PANTHER" id="PTHR48449:SF1">
    <property type="entry name" value="DUF1985 DOMAIN-CONTAINING PROTEIN"/>
    <property type="match status" value="1"/>
</dbReference>
<evidence type="ECO:0000313" key="4">
    <source>
        <dbReference type="Proteomes" id="UP000323000"/>
    </source>
</evidence>
<keyword evidence="4" id="KW-1185">Reference proteome</keyword>
<name>A0A5C7HAJ8_9ROSI</name>
<dbReference type="AlphaFoldDB" id="A0A5C7HAJ8"/>
<feature type="compositionally biased region" description="Polar residues" evidence="1">
    <location>
        <begin position="769"/>
        <end position="780"/>
    </location>
</feature>
<evidence type="ECO:0000259" key="2">
    <source>
        <dbReference type="Pfam" id="PF09331"/>
    </source>
</evidence>
<feature type="region of interest" description="Disordered" evidence="1">
    <location>
        <begin position="468"/>
        <end position="489"/>
    </location>
</feature>
<dbReference type="EMBL" id="VAHF01000009">
    <property type="protein sequence ID" value="TXG53545.1"/>
    <property type="molecule type" value="Genomic_DNA"/>
</dbReference>